<sequence>MELVGWEDKLSVLRKAWHDALGGQSQVAALVVGARLGTTGVVQEFYRWLNQFEDPGNYRPDTLPGDDDSLHVNPIFEGDLQPCSISSSFRWTAHPRVSTSSTWPAAWRRQVRQPYTFYALSTHPTFCLPVTKAVSRPMA</sequence>
<dbReference type="Proteomes" id="UP000077961">
    <property type="component" value="Unassembled WGS sequence"/>
</dbReference>
<name>A0A1A9NG14_9BURK</name>
<keyword evidence="3" id="KW-1185">Reference proteome</keyword>
<dbReference type="Proteomes" id="UP000078116">
    <property type="component" value="Unassembled WGS sequence"/>
</dbReference>
<gene>
    <name evidence="1" type="ORF">A6V36_23735</name>
    <name evidence="2" type="ORF">A6V37_15490</name>
</gene>
<dbReference type="AlphaFoldDB" id="A0A1A9NG14"/>
<dbReference type="EMBL" id="LXJZ01000081">
    <property type="protein sequence ID" value="OAJ61761.1"/>
    <property type="molecule type" value="Genomic_DNA"/>
</dbReference>
<protein>
    <submittedName>
        <fullName evidence="2">Uncharacterized protein</fullName>
    </submittedName>
</protein>
<organism evidence="2 4">
    <name type="scientific">Paraburkholderia ginsengiterrae</name>
    <dbReference type="NCBI Taxonomy" id="1462993"/>
    <lineage>
        <taxon>Bacteria</taxon>
        <taxon>Pseudomonadati</taxon>
        <taxon>Pseudomonadota</taxon>
        <taxon>Betaproteobacteria</taxon>
        <taxon>Burkholderiales</taxon>
        <taxon>Burkholderiaceae</taxon>
        <taxon>Paraburkholderia</taxon>
    </lineage>
</organism>
<dbReference type="EMBL" id="LXKA01000044">
    <property type="protein sequence ID" value="OAJ65360.1"/>
    <property type="molecule type" value="Genomic_DNA"/>
</dbReference>
<comment type="caution">
    <text evidence="2">The sequence shown here is derived from an EMBL/GenBank/DDBJ whole genome shotgun (WGS) entry which is preliminary data.</text>
</comment>
<reference evidence="3 4" key="1">
    <citation type="submission" date="2016-04" db="EMBL/GenBank/DDBJ databases">
        <title>Reclassification of Paraburkholderia panaciterrae (Farh et al. 2015) Dobritsa &amp; Samadpour 2016 as a later homotypic synonym of Paraburkholderia ginsengiterrae (Farh et al. 2015) Dobritsa &amp; Samadpour 2016.</title>
        <authorList>
            <person name="Dobritsa A.P."/>
            <person name="Kutumbaka K."/>
            <person name="Samadpour M."/>
        </authorList>
    </citation>
    <scope>NUCLEOTIDE SEQUENCE [LARGE SCALE GENOMIC DNA]</scope>
    <source>
        <strain evidence="2 4">DCY85</strain>
        <strain evidence="1 3">DCY85-1</strain>
    </source>
</reference>
<evidence type="ECO:0000313" key="3">
    <source>
        <dbReference type="Proteomes" id="UP000077961"/>
    </source>
</evidence>
<accession>A0A1A9NG14</accession>
<evidence type="ECO:0000313" key="1">
    <source>
        <dbReference type="EMBL" id="OAJ61761.1"/>
    </source>
</evidence>
<evidence type="ECO:0000313" key="4">
    <source>
        <dbReference type="Proteomes" id="UP000078116"/>
    </source>
</evidence>
<proteinExistence type="predicted"/>
<evidence type="ECO:0000313" key="2">
    <source>
        <dbReference type="EMBL" id="OAJ65360.1"/>
    </source>
</evidence>